<dbReference type="Proteomes" id="UP000199398">
    <property type="component" value="Unassembled WGS sequence"/>
</dbReference>
<dbReference type="AlphaFoldDB" id="A0A1I5M1A4"/>
<evidence type="ECO:0000313" key="4">
    <source>
        <dbReference type="Proteomes" id="UP000270697"/>
    </source>
</evidence>
<name>A0A1I5M1A4_9PSEU</name>
<proteinExistence type="predicted"/>
<accession>A0A1I5M1A4</accession>
<protein>
    <submittedName>
        <fullName evidence="2">Uncharacterized protein</fullName>
    </submittedName>
</protein>
<evidence type="ECO:0000313" key="2">
    <source>
        <dbReference type="EMBL" id="SFP03325.1"/>
    </source>
</evidence>
<reference evidence="2 3" key="1">
    <citation type="submission" date="2016-10" db="EMBL/GenBank/DDBJ databases">
        <authorList>
            <person name="de Groot N.N."/>
        </authorList>
    </citation>
    <scope>NUCLEOTIDE SEQUENCE [LARGE SCALE GENOMIC DNA]</scope>
    <source>
        <strain evidence="2 3">CPCC 201259</strain>
    </source>
</reference>
<dbReference type="EMBL" id="RBXX01000002">
    <property type="protein sequence ID" value="RKT89241.1"/>
    <property type="molecule type" value="Genomic_DNA"/>
</dbReference>
<evidence type="ECO:0000313" key="1">
    <source>
        <dbReference type="EMBL" id="RKT89241.1"/>
    </source>
</evidence>
<keyword evidence="4" id="KW-1185">Reference proteome</keyword>
<reference evidence="1 4" key="2">
    <citation type="submission" date="2018-10" db="EMBL/GenBank/DDBJ databases">
        <title>Sequencing the genomes of 1000 actinobacteria strains.</title>
        <authorList>
            <person name="Klenk H.-P."/>
        </authorList>
    </citation>
    <scope>NUCLEOTIDE SEQUENCE [LARGE SCALE GENOMIC DNA]</scope>
    <source>
        <strain evidence="1 4">DSM 45119</strain>
    </source>
</reference>
<organism evidence="2 3">
    <name type="scientific">Saccharopolyspora antimicrobica</name>
    <dbReference type="NCBI Taxonomy" id="455193"/>
    <lineage>
        <taxon>Bacteria</taxon>
        <taxon>Bacillati</taxon>
        <taxon>Actinomycetota</taxon>
        <taxon>Actinomycetes</taxon>
        <taxon>Pseudonocardiales</taxon>
        <taxon>Pseudonocardiaceae</taxon>
        <taxon>Saccharopolyspora</taxon>
    </lineage>
</organism>
<dbReference type="Proteomes" id="UP000270697">
    <property type="component" value="Unassembled WGS sequence"/>
</dbReference>
<dbReference type="EMBL" id="FOUP01000035">
    <property type="protein sequence ID" value="SFP03325.1"/>
    <property type="molecule type" value="Genomic_DNA"/>
</dbReference>
<gene>
    <name evidence="1" type="ORF">ATL45_7695</name>
    <name evidence="2" type="ORF">SAMN05421805_13515</name>
</gene>
<sequence>MRVHTRHAIYTEESVPGSELEAQLLESGAVRSSADDPFDWIVNAENRNEVEGLLRRVSADYKLFYEFEVDATDAIDRIAAYLSIDTFTPGIDTSKSAILKTPADFSLAATKPLIDSLGDITAGLSWTKHENFGELFKLSGAAELPDPVKLPGIHRVQKLTTGRWEASYDGRALMTSNNLKTLSSCGIAWITSFSDYSDTYQQEPFPVFSGNLLQTLKRAGASVAAYLPPEDFEITPW</sequence>
<evidence type="ECO:0000313" key="3">
    <source>
        <dbReference type="Proteomes" id="UP000199398"/>
    </source>
</evidence>
<dbReference type="STRING" id="455193.SAMN05421805_13515"/>